<dbReference type="EMBL" id="CP034145">
    <property type="protein sequence ID" value="AZH27142.1"/>
    <property type="molecule type" value="Genomic_DNA"/>
</dbReference>
<dbReference type="GeneID" id="38470442"/>
<dbReference type="Pfam" id="PF01370">
    <property type="entry name" value="Epimerase"/>
    <property type="match status" value="1"/>
</dbReference>
<dbReference type="InterPro" id="IPR001509">
    <property type="entry name" value="Epimerase_deHydtase"/>
</dbReference>
<dbReference type="Gene3D" id="3.40.50.720">
    <property type="entry name" value="NAD(P)-binding Rossmann-like Domain"/>
    <property type="match status" value="1"/>
</dbReference>
<dbReference type="SUPFAM" id="SSF51735">
    <property type="entry name" value="NAD(P)-binding Rossmann-fold domains"/>
    <property type="match status" value="1"/>
</dbReference>
<sequence>MHTYHQLFKRSWGVAALNPKPSDDTEGVDFIEAAVRNEDAGAEIFERADADAVVHTAAALPLWDDAKDHRVARDQGMLRIAKAALQQF</sequence>
<name>A0A3G8R035_9EURY</name>
<keyword evidence="3" id="KW-1185">Reference proteome</keyword>
<gene>
    <name evidence="2" type="ORF">DU502_04110</name>
</gene>
<dbReference type="Proteomes" id="UP000282007">
    <property type="component" value="Chromosome"/>
</dbReference>
<dbReference type="InterPro" id="IPR036291">
    <property type="entry name" value="NAD(P)-bd_dom_sf"/>
</dbReference>
<evidence type="ECO:0000313" key="3">
    <source>
        <dbReference type="Proteomes" id="UP000282007"/>
    </source>
</evidence>
<accession>A0A3G8R035</accession>
<evidence type="ECO:0000313" key="2">
    <source>
        <dbReference type="EMBL" id="AZH27142.1"/>
    </source>
</evidence>
<protein>
    <recommendedName>
        <fullName evidence="1">NAD-dependent epimerase/dehydratase domain-containing protein</fullName>
    </recommendedName>
</protein>
<feature type="domain" description="NAD-dependent epimerase/dehydratase" evidence="1">
    <location>
        <begin position="3"/>
        <end position="70"/>
    </location>
</feature>
<dbReference type="KEGG" id="haer:DU502_04110"/>
<reference evidence="2 3" key="1">
    <citation type="submission" date="2018-07" db="EMBL/GenBank/DDBJ databases">
        <title>Genome sequences of Haloplanus aerogenes JCM 16430T.</title>
        <authorList>
            <person name="Kim Y.B."/>
            <person name="Roh S.W."/>
        </authorList>
    </citation>
    <scope>NUCLEOTIDE SEQUENCE [LARGE SCALE GENOMIC DNA]</scope>
    <source>
        <strain evidence="2 3">JCM 16430</strain>
    </source>
</reference>
<organism evidence="2 3">
    <name type="scientific">Haloplanus aerogenes</name>
    <dbReference type="NCBI Taxonomy" id="660522"/>
    <lineage>
        <taxon>Archaea</taxon>
        <taxon>Methanobacteriati</taxon>
        <taxon>Methanobacteriota</taxon>
        <taxon>Stenosarchaea group</taxon>
        <taxon>Halobacteria</taxon>
        <taxon>Halobacteriales</taxon>
        <taxon>Haloferacaceae</taxon>
        <taxon>Haloplanus</taxon>
    </lineage>
</organism>
<dbReference type="AlphaFoldDB" id="A0A3G8R035"/>
<evidence type="ECO:0000259" key="1">
    <source>
        <dbReference type="Pfam" id="PF01370"/>
    </source>
</evidence>
<dbReference type="RefSeq" id="WP_121919649.1">
    <property type="nucleotide sequence ID" value="NZ_CP034145.1"/>
</dbReference>
<proteinExistence type="predicted"/>